<comment type="caution">
    <text evidence="2">The sequence shown here is derived from an EMBL/GenBank/DDBJ whole genome shotgun (WGS) entry which is preliminary data.</text>
</comment>
<dbReference type="GO" id="GO:0009408">
    <property type="term" value="P:response to heat"/>
    <property type="evidence" value="ECO:0007669"/>
    <property type="project" value="InterPro"/>
</dbReference>
<dbReference type="AlphaFoldDB" id="A0AAX6F3Q5"/>
<evidence type="ECO:0000256" key="1">
    <source>
        <dbReference type="SAM" id="MobiDB-lite"/>
    </source>
</evidence>
<gene>
    <name evidence="2" type="ORF">M6B38_104890</name>
</gene>
<accession>A0AAX6F3Q5</accession>
<proteinExistence type="predicted"/>
<name>A0AAX6F3Q5_IRIPA</name>
<evidence type="ECO:0000313" key="2">
    <source>
        <dbReference type="EMBL" id="KAJ6810833.1"/>
    </source>
</evidence>
<dbReference type="PANTHER" id="PTHR35098:SF1">
    <property type="entry name" value="NODULIN-RELATED PROTEIN 2"/>
    <property type="match status" value="1"/>
</dbReference>
<reference evidence="2" key="1">
    <citation type="journal article" date="2023" name="GigaByte">
        <title>Genome assembly of the bearded iris, Iris pallida Lam.</title>
        <authorList>
            <person name="Bruccoleri R.E."/>
            <person name="Oakeley E.J."/>
            <person name="Faust A.M.E."/>
            <person name="Altorfer M."/>
            <person name="Dessus-Babus S."/>
            <person name="Burckhardt D."/>
            <person name="Oertli M."/>
            <person name="Naumann U."/>
            <person name="Petersen F."/>
            <person name="Wong J."/>
        </authorList>
    </citation>
    <scope>NUCLEOTIDE SEQUENCE</scope>
    <source>
        <strain evidence="2">GSM-AAB239-AS_SAM_17_03QT</strain>
    </source>
</reference>
<keyword evidence="3" id="KW-1185">Reference proteome</keyword>
<dbReference type="GO" id="GO:0010115">
    <property type="term" value="P:regulation of abscisic acid biosynthetic process"/>
    <property type="evidence" value="ECO:0007669"/>
    <property type="project" value="InterPro"/>
</dbReference>
<sequence length="159" mass="16462">MEPSHHGNYNQHPHTHKASPTTLLSSAKVIAEAAQSTLRHDAHGYDKAKAAGAAADLLCAGSHYAKLDESGYGKYVQKAENYLHQYNNHSSSAPSHSSSAHPGGAAATAHGGSAGGGGYGDYMKMAQGFLGHSSTNGHGSGEGGYGQYVKMAQGFLKKH</sequence>
<organism evidence="2 3">
    <name type="scientific">Iris pallida</name>
    <name type="common">Sweet iris</name>
    <dbReference type="NCBI Taxonomy" id="29817"/>
    <lineage>
        <taxon>Eukaryota</taxon>
        <taxon>Viridiplantae</taxon>
        <taxon>Streptophyta</taxon>
        <taxon>Embryophyta</taxon>
        <taxon>Tracheophyta</taxon>
        <taxon>Spermatophyta</taxon>
        <taxon>Magnoliopsida</taxon>
        <taxon>Liliopsida</taxon>
        <taxon>Asparagales</taxon>
        <taxon>Iridaceae</taxon>
        <taxon>Iridoideae</taxon>
        <taxon>Irideae</taxon>
        <taxon>Iris</taxon>
    </lineage>
</organism>
<dbReference type="Proteomes" id="UP001140949">
    <property type="component" value="Unassembled WGS sequence"/>
</dbReference>
<dbReference type="EMBL" id="JANAVB010032220">
    <property type="protein sequence ID" value="KAJ6810833.1"/>
    <property type="molecule type" value="Genomic_DNA"/>
</dbReference>
<feature type="region of interest" description="Disordered" evidence="1">
    <location>
        <begin position="87"/>
        <end position="111"/>
    </location>
</feature>
<reference evidence="2" key="2">
    <citation type="submission" date="2023-04" db="EMBL/GenBank/DDBJ databases">
        <authorList>
            <person name="Bruccoleri R.E."/>
            <person name="Oakeley E.J."/>
            <person name="Faust A.-M."/>
            <person name="Dessus-Babus S."/>
            <person name="Altorfer M."/>
            <person name="Burckhardt D."/>
            <person name="Oertli M."/>
            <person name="Naumann U."/>
            <person name="Petersen F."/>
            <person name="Wong J."/>
        </authorList>
    </citation>
    <scope>NUCLEOTIDE SEQUENCE</scope>
    <source>
        <strain evidence="2">GSM-AAB239-AS_SAM_17_03QT</strain>
        <tissue evidence="2">Leaf</tissue>
    </source>
</reference>
<protein>
    <submittedName>
        <fullName evidence="2">Nodulin-related protein 1-like</fullName>
    </submittedName>
</protein>
<dbReference type="PANTHER" id="PTHR35098">
    <property type="entry name" value="EXPRESSED PROTEIN"/>
    <property type="match status" value="1"/>
</dbReference>
<feature type="compositionally biased region" description="Low complexity" evidence="1">
    <location>
        <begin position="89"/>
        <end position="111"/>
    </location>
</feature>
<dbReference type="InterPro" id="IPR040294">
    <property type="entry name" value="Nodulin-rel_1/2"/>
</dbReference>
<evidence type="ECO:0000313" key="3">
    <source>
        <dbReference type="Proteomes" id="UP001140949"/>
    </source>
</evidence>